<evidence type="ECO:0000313" key="5">
    <source>
        <dbReference type="EMBL" id="MFC0215776.1"/>
    </source>
</evidence>
<dbReference type="SUPFAM" id="SSF53756">
    <property type="entry name" value="UDP-Glycosyltransferase/glycogen phosphorylase"/>
    <property type="match status" value="1"/>
</dbReference>
<dbReference type="CDD" id="cd03801">
    <property type="entry name" value="GT4_PimA-like"/>
    <property type="match status" value="1"/>
</dbReference>
<dbReference type="PANTHER" id="PTHR12526:SF510">
    <property type="entry name" value="D-INOSITOL 3-PHOSPHATE GLYCOSYLTRANSFERASE"/>
    <property type="match status" value="1"/>
</dbReference>
<evidence type="ECO:0000256" key="2">
    <source>
        <dbReference type="ARBA" id="ARBA00022679"/>
    </source>
</evidence>
<dbReference type="Pfam" id="PF00534">
    <property type="entry name" value="Glycos_transf_1"/>
    <property type="match status" value="1"/>
</dbReference>
<dbReference type="PANTHER" id="PTHR12526">
    <property type="entry name" value="GLYCOSYLTRANSFERASE"/>
    <property type="match status" value="1"/>
</dbReference>
<evidence type="ECO:0000313" key="6">
    <source>
        <dbReference type="Proteomes" id="UP001589776"/>
    </source>
</evidence>
<evidence type="ECO:0000259" key="3">
    <source>
        <dbReference type="Pfam" id="PF00534"/>
    </source>
</evidence>
<feature type="domain" description="Glycosyltransferase subfamily 4-like N-terminal" evidence="4">
    <location>
        <begin position="21"/>
        <end position="169"/>
    </location>
</feature>
<dbReference type="Gene3D" id="3.40.50.2000">
    <property type="entry name" value="Glycogen Phosphorylase B"/>
    <property type="match status" value="2"/>
</dbReference>
<evidence type="ECO:0000259" key="4">
    <source>
        <dbReference type="Pfam" id="PF13439"/>
    </source>
</evidence>
<protein>
    <submittedName>
        <fullName evidence="5">Glycosyltransferase family 4 protein</fullName>
        <ecNumber evidence="5">2.4.-.-</ecNumber>
    </submittedName>
</protein>
<dbReference type="GO" id="GO:0016757">
    <property type="term" value="F:glycosyltransferase activity"/>
    <property type="evidence" value="ECO:0007669"/>
    <property type="project" value="UniProtKB-KW"/>
</dbReference>
<feature type="domain" description="Glycosyl transferase family 1" evidence="3">
    <location>
        <begin position="180"/>
        <end position="354"/>
    </location>
</feature>
<comment type="caution">
    <text evidence="5">The sequence shown here is derived from an EMBL/GenBank/DDBJ whole genome shotgun (WGS) entry which is preliminary data.</text>
</comment>
<dbReference type="InterPro" id="IPR001296">
    <property type="entry name" value="Glyco_trans_1"/>
</dbReference>
<keyword evidence="1 5" id="KW-0328">Glycosyltransferase</keyword>
<dbReference type="EMBL" id="JBHLWN010000102">
    <property type="protein sequence ID" value="MFC0215776.1"/>
    <property type="molecule type" value="Genomic_DNA"/>
</dbReference>
<gene>
    <name evidence="5" type="ORF">ACFFK0_25595</name>
</gene>
<evidence type="ECO:0000256" key="1">
    <source>
        <dbReference type="ARBA" id="ARBA00022676"/>
    </source>
</evidence>
<sequence length="383" mass="42727">MRILAIAPDKLPLPPIKGGSVETVMHNFFSRMARTHNVTIVSSAHPRLPRVSRSAKGTLLYYRIPYKNGKAYIRLAMKKLQRRNFDIIQVDNRPTFLPVIRKAFPGTPIVLSLHSLHFLSKLSKRQGNNVLRHADGVTCVVSALADTFKARYPKHAAKFEPMLLGVDTAKFRPRSEAYKTKIRKKYGLSASYNLLFVGRIVPRKGLHTLVEAAALLRKEDKRVAIVAVGASWPGVKKETGYIKKVRRLAKSLGVPIHFTGYISPNRIHDMYHLADIFVCPTQYKEGFACVNSEAMASGIPLVASARGGILEVVEDGRSGLLVEAYKSPRAFADALSRIKNNPELAKQLSSGGRSRVVARFGWPESVRRLEAYYQSKIQHSEST</sequence>
<accession>A0ABV6DSX5</accession>
<dbReference type="EC" id="2.4.-.-" evidence="5"/>
<proteinExistence type="predicted"/>
<organism evidence="5 6">
    <name type="scientific">Paenibacillus chartarius</name>
    <dbReference type="NCBI Taxonomy" id="747481"/>
    <lineage>
        <taxon>Bacteria</taxon>
        <taxon>Bacillati</taxon>
        <taxon>Bacillota</taxon>
        <taxon>Bacilli</taxon>
        <taxon>Bacillales</taxon>
        <taxon>Paenibacillaceae</taxon>
        <taxon>Paenibacillus</taxon>
    </lineage>
</organism>
<dbReference type="Proteomes" id="UP001589776">
    <property type="component" value="Unassembled WGS sequence"/>
</dbReference>
<dbReference type="RefSeq" id="WP_377473290.1">
    <property type="nucleotide sequence ID" value="NZ_JBHLWN010000102.1"/>
</dbReference>
<keyword evidence="2 5" id="KW-0808">Transferase</keyword>
<reference evidence="5 6" key="1">
    <citation type="submission" date="2024-09" db="EMBL/GenBank/DDBJ databases">
        <authorList>
            <person name="Sun Q."/>
            <person name="Mori K."/>
        </authorList>
    </citation>
    <scope>NUCLEOTIDE SEQUENCE [LARGE SCALE GENOMIC DNA]</scope>
    <source>
        <strain evidence="5 6">CCM 7759</strain>
    </source>
</reference>
<dbReference type="InterPro" id="IPR028098">
    <property type="entry name" value="Glyco_trans_4-like_N"/>
</dbReference>
<name>A0ABV6DSX5_9BACL</name>
<dbReference type="Pfam" id="PF13439">
    <property type="entry name" value="Glyco_transf_4"/>
    <property type="match status" value="1"/>
</dbReference>
<keyword evidence="6" id="KW-1185">Reference proteome</keyword>